<evidence type="ECO:0000313" key="3">
    <source>
        <dbReference type="EMBL" id="KAG2496546.1"/>
    </source>
</evidence>
<dbReference type="InterPro" id="IPR000467">
    <property type="entry name" value="G_patch_dom"/>
</dbReference>
<feature type="compositionally biased region" description="Low complexity" evidence="1">
    <location>
        <begin position="210"/>
        <end position="220"/>
    </location>
</feature>
<feature type="domain" description="G-patch" evidence="2">
    <location>
        <begin position="19"/>
        <end position="65"/>
    </location>
</feature>
<dbReference type="SMART" id="SM00443">
    <property type="entry name" value="G_patch"/>
    <property type="match status" value="1"/>
</dbReference>
<evidence type="ECO:0000256" key="1">
    <source>
        <dbReference type="SAM" id="MobiDB-lite"/>
    </source>
</evidence>
<sequence>MKLPAGYVAGVGVHKATAYGGLGQKLLEKMGWSKGQGLGKEKAGIKAAIEVKKKDDSIGVGAKAAAWEWDKKYWEEAYNSAIQNINHETSSSSSSGGSSASGASTSSTGGTSSSSSDSSDSDSDSGRGRGKRARKGPAAAGKAGPVVNRDGTLASASAAELKIAAELAKDPWGRWGGRGGKMARIRAQEQEEANRARAKLGLPPLPEAAPPAAADSSDSSSSDDSDDDKPGTSGRGAEQAERKGRQGKGKEKAKKKGKAEEAEGKQSKKGKKERRKAEAGEGDAQAEEAAPAPARKKRLVVVLGTDAMLEARKKMFASFTPTPATGWWGAKYFVSAGLVESLEDEEEGDQRLAAAEERLEADKAAGRVGLSGAAAVAAGQRQGFKEADQEALYKRVHDFQRVGRRGLGKGEIKVGGAKWEGTKKTFGEDDDEEEADGEEAGAGKAGEAEEEEEEQPASEGEGKKRKRDKAAKKEAKAKKAADAAAEAEAEAEAAAAAAEPEAGRKGKKRKAAAAAEAAAAEAAAEEGQVVNGDVPAAPQPKWLKLARTVLKQSAKRRLKLRAVVEQLLEAAEAQHREHHHKHHHHHHHSKHSGKAKKGDKKKAGKNGSAEAGPAEGGEAEAGAVAVPASPWDVDSVRQALERKMRKSNSGLALDGKFLTLVEEGGDAAQQA</sequence>
<protein>
    <recommendedName>
        <fullName evidence="2">G-patch domain-containing protein</fullName>
    </recommendedName>
</protein>
<keyword evidence="4" id="KW-1185">Reference proteome</keyword>
<feature type="compositionally biased region" description="Basic residues" evidence="1">
    <location>
        <begin position="576"/>
        <end position="604"/>
    </location>
</feature>
<dbReference type="Proteomes" id="UP000612055">
    <property type="component" value="Unassembled WGS sequence"/>
</dbReference>
<dbReference type="EMBL" id="JAEHOE010000018">
    <property type="protein sequence ID" value="KAG2496546.1"/>
    <property type="molecule type" value="Genomic_DNA"/>
</dbReference>
<gene>
    <name evidence="3" type="ORF">HYH03_005369</name>
</gene>
<dbReference type="OrthoDB" id="29523at2759"/>
<proteinExistence type="predicted"/>
<feature type="region of interest" description="Disordered" evidence="1">
    <location>
        <begin position="570"/>
        <end position="632"/>
    </location>
</feature>
<feature type="compositionally biased region" description="Basic and acidic residues" evidence="1">
    <location>
        <begin position="238"/>
        <end position="250"/>
    </location>
</feature>
<evidence type="ECO:0000259" key="2">
    <source>
        <dbReference type="PROSITE" id="PS50174"/>
    </source>
</evidence>
<dbReference type="InterPro" id="IPR050656">
    <property type="entry name" value="PINX1"/>
</dbReference>
<dbReference type="GO" id="GO:0005730">
    <property type="term" value="C:nucleolus"/>
    <property type="evidence" value="ECO:0007669"/>
    <property type="project" value="TreeGrafter"/>
</dbReference>
<feature type="compositionally biased region" description="Basic and acidic residues" evidence="1">
    <location>
        <begin position="471"/>
        <end position="481"/>
    </location>
</feature>
<feature type="compositionally biased region" description="Acidic residues" evidence="1">
    <location>
        <begin position="428"/>
        <end position="439"/>
    </location>
</feature>
<organism evidence="3 4">
    <name type="scientific">Edaphochlamys debaryana</name>
    <dbReference type="NCBI Taxonomy" id="47281"/>
    <lineage>
        <taxon>Eukaryota</taxon>
        <taxon>Viridiplantae</taxon>
        <taxon>Chlorophyta</taxon>
        <taxon>core chlorophytes</taxon>
        <taxon>Chlorophyceae</taxon>
        <taxon>CS clade</taxon>
        <taxon>Chlamydomonadales</taxon>
        <taxon>Chlamydomonadales incertae sedis</taxon>
        <taxon>Edaphochlamys</taxon>
    </lineage>
</organism>
<dbReference type="GO" id="GO:0003676">
    <property type="term" value="F:nucleic acid binding"/>
    <property type="evidence" value="ECO:0007669"/>
    <property type="project" value="InterPro"/>
</dbReference>
<dbReference type="AlphaFoldDB" id="A0A835Y5T3"/>
<dbReference type="PANTHER" id="PTHR23149:SF9">
    <property type="entry name" value="G PATCH DOMAIN-CONTAINING PROTEIN 4"/>
    <property type="match status" value="1"/>
</dbReference>
<evidence type="ECO:0000313" key="4">
    <source>
        <dbReference type="Proteomes" id="UP000612055"/>
    </source>
</evidence>
<dbReference type="PANTHER" id="PTHR23149">
    <property type="entry name" value="G PATCH DOMAIN CONTAINING PROTEIN"/>
    <property type="match status" value="1"/>
</dbReference>
<comment type="caution">
    <text evidence="3">The sequence shown here is derived from an EMBL/GenBank/DDBJ whole genome shotgun (WGS) entry which is preliminary data.</text>
</comment>
<feature type="compositionally biased region" description="Basic and acidic residues" evidence="1">
    <location>
        <begin position="186"/>
        <end position="195"/>
    </location>
</feature>
<dbReference type="PROSITE" id="PS50174">
    <property type="entry name" value="G_PATCH"/>
    <property type="match status" value="1"/>
</dbReference>
<feature type="region of interest" description="Disordered" evidence="1">
    <location>
        <begin position="167"/>
        <end position="297"/>
    </location>
</feature>
<name>A0A835Y5T3_9CHLO</name>
<feature type="compositionally biased region" description="Low complexity" evidence="1">
    <location>
        <begin position="89"/>
        <end position="118"/>
    </location>
</feature>
<feature type="region of interest" description="Disordered" evidence="1">
    <location>
        <begin position="418"/>
        <end position="538"/>
    </location>
</feature>
<feature type="region of interest" description="Disordered" evidence="1">
    <location>
        <begin position="87"/>
        <end position="150"/>
    </location>
</feature>
<feature type="compositionally biased region" description="Low complexity" evidence="1">
    <location>
        <begin position="512"/>
        <end position="527"/>
    </location>
</feature>
<reference evidence="3" key="1">
    <citation type="journal article" date="2020" name="bioRxiv">
        <title>Comparative genomics of Chlamydomonas.</title>
        <authorList>
            <person name="Craig R.J."/>
            <person name="Hasan A.R."/>
            <person name="Ness R.W."/>
            <person name="Keightley P.D."/>
        </authorList>
    </citation>
    <scope>NUCLEOTIDE SEQUENCE</scope>
    <source>
        <strain evidence="3">CCAP 11/70</strain>
    </source>
</reference>
<accession>A0A835Y5T3</accession>
<dbReference type="Pfam" id="PF01585">
    <property type="entry name" value="G-patch"/>
    <property type="match status" value="1"/>
</dbReference>